<dbReference type="Proteomes" id="UP000030748">
    <property type="component" value="Unassembled WGS sequence"/>
</dbReference>
<feature type="non-terminal residue" evidence="1">
    <location>
        <position position="1"/>
    </location>
</feature>
<name>A0A022Q928_ERYGU</name>
<proteinExistence type="predicted"/>
<dbReference type="EMBL" id="KI632190">
    <property type="protein sequence ID" value="EYU22985.1"/>
    <property type="molecule type" value="Genomic_DNA"/>
</dbReference>
<reference evidence="1 2" key="1">
    <citation type="journal article" date="2013" name="Proc. Natl. Acad. Sci. U.S.A.">
        <title>Fine-scale variation in meiotic recombination in Mimulus inferred from population shotgun sequencing.</title>
        <authorList>
            <person name="Hellsten U."/>
            <person name="Wright K.M."/>
            <person name="Jenkins J."/>
            <person name="Shu S."/>
            <person name="Yuan Y."/>
            <person name="Wessler S.R."/>
            <person name="Schmutz J."/>
            <person name="Willis J.H."/>
            <person name="Rokhsar D.S."/>
        </authorList>
    </citation>
    <scope>NUCLEOTIDE SEQUENCE [LARGE SCALE GENOMIC DNA]</scope>
    <source>
        <strain evidence="2">cv. DUN x IM62</strain>
    </source>
</reference>
<protein>
    <submittedName>
        <fullName evidence="1">Uncharacterized protein</fullName>
    </submittedName>
</protein>
<organism evidence="1 2">
    <name type="scientific">Erythranthe guttata</name>
    <name type="common">Yellow monkey flower</name>
    <name type="synonym">Mimulus guttatus</name>
    <dbReference type="NCBI Taxonomy" id="4155"/>
    <lineage>
        <taxon>Eukaryota</taxon>
        <taxon>Viridiplantae</taxon>
        <taxon>Streptophyta</taxon>
        <taxon>Embryophyta</taxon>
        <taxon>Tracheophyta</taxon>
        <taxon>Spermatophyta</taxon>
        <taxon>Magnoliopsida</taxon>
        <taxon>eudicotyledons</taxon>
        <taxon>Gunneridae</taxon>
        <taxon>Pentapetalae</taxon>
        <taxon>asterids</taxon>
        <taxon>lamiids</taxon>
        <taxon>Lamiales</taxon>
        <taxon>Phrymaceae</taxon>
        <taxon>Erythranthe</taxon>
    </lineage>
</organism>
<evidence type="ECO:0000313" key="2">
    <source>
        <dbReference type="Proteomes" id="UP000030748"/>
    </source>
</evidence>
<dbReference type="AlphaFoldDB" id="A0A022Q928"/>
<accession>A0A022Q928</accession>
<keyword evidence="2" id="KW-1185">Reference proteome</keyword>
<evidence type="ECO:0000313" key="1">
    <source>
        <dbReference type="EMBL" id="EYU22985.1"/>
    </source>
</evidence>
<gene>
    <name evidence="1" type="ORF">MIMGU_mgv1a0010612mg</name>
</gene>
<sequence>EMVGEEEMTILTEEKRRVIGSGNFVIYKVDQTASESKLIKVEGKGYIGKLYKYKGVNR</sequence>